<sequence>MTNRQWLMTGAVVALLLMLPLFLPNFWLANILGRAMVYGIVALSLTFLAHYGGFISLAQTMMAGVAGYAVAMMAPTAIPLGPFAMSYGYAIPLAVLAATLTGALVGLIAVNTREIYLLMITLALAVGFSLFAQSNTQWFRGYEGIRNIVGPEVFGMPFRTHLVFYYVALITAVLLYLLVLYVVRTPFGLALQAIRDSARRTSAIGFSVALHRIGAFALAGFIAGCGGVLITFYNIGITPSSIGLWPTVAVLIMAVIGGLGHPVGAFLGALIYAVMDTFASSIIGHDRFNTLIGLVFLTIVLVSPDGVWGIGKRLAGLGGGKEPVSDPVAKLTAGGK</sequence>
<dbReference type="Pfam" id="PF02653">
    <property type="entry name" value="BPD_transp_2"/>
    <property type="match status" value="1"/>
</dbReference>
<dbReference type="InterPro" id="IPR043428">
    <property type="entry name" value="LivM-like"/>
</dbReference>
<feature type="transmembrane region" description="Helical" evidence="6">
    <location>
        <begin position="115"/>
        <end position="132"/>
    </location>
</feature>
<dbReference type="CDD" id="cd06581">
    <property type="entry name" value="TM_PBP1_LivM_like"/>
    <property type="match status" value="1"/>
</dbReference>
<proteinExistence type="predicted"/>
<dbReference type="PANTHER" id="PTHR30482:SF17">
    <property type="entry name" value="ABC TRANSPORTER ATP-BINDING PROTEIN"/>
    <property type="match status" value="1"/>
</dbReference>
<dbReference type="PANTHER" id="PTHR30482">
    <property type="entry name" value="HIGH-AFFINITY BRANCHED-CHAIN AMINO ACID TRANSPORT SYSTEM PERMEASE"/>
    <property type="match status" value="1"/>
</dbReference>
<dbReference type="GO" id="GO:0005886">
    <property type="term" value="C:plasma membrane"/>
    <property type="evidence" value="ECO:0007669"/>
    <property type="project" value="UniProtKB-SubCell"/>
</dbReference>
<dbReference type="OrthoDB" id="9804361at2"/>
<comment type="subcellular location">
    <subcellularLocation>
        <location evidence="1">Cell membrane</location>
        <topology evidence="1">Multi-pass membrane protein</topology>
    </subcellularLocation>
</comment>
<gene>
    <name evidence="7" type="ORF">BG454_07720</name>
</gene>
<dbReference type="InterPro" id="IPR001851">
    <property type="entry name" value="ABC_transp_permease"/>
</dbReference>
<organism evidence="7 8">
    <name type="scientific">Roseinatronobacter bogoriensis subsp. barguzinensis</name>
    <dbReference type="NCBI Taxonomy" id="441209"/>
    <lineage>
        <taxon>Bacteria</taxon>
        <taxon>Pseudomonadati</taxon>
        <taxon>Pseudomonadota</taxon>
        <taxon>Alphaproteobacteria</taxon>
        <taxon>Rhodobacterales</taxon>
        <taxon>Paracoccaceae</taxon>
        <taxon>Roseinatronobacter</taxon>
    </lineage>
</organism>
<evidence type="ECO:0000256" key="2">
    <source>
        <dbReference type="ARBA" id="ARBA00022475"/>
    </source>
</evidence>
<feature type="transmembrane region" description="Helical" evidence="6">
    <location>
        <begin position="163"/>
        <end position="183"/>
    </location>
</feature>
<evidence type="ECO:0000256" key="3">
    <source>
        <dbReference type="ARBA" id="ARBA00022692"/>
    </source>
</evidence>
<keyword evidence="8" id="KW-1185">Reference proteome</keyword>
<dbReference type="KEGG" id="rbg:BG454_07720"/>
<dbReference type="EMBL" id="CP024899">
    <property type="protein sequence ID" value="ATX67747.1"/>
    <property type="molecule type" value="Genomic_DNA"/>
</dbReference>
<evidence type="ECO:0000256" key="6">
    <source>
        <dbReference type="SAM" id="Phobius"/>
    </source>
</evidence>
<keyword evidence="2" id="KW-1003">Cell membrane</keyword>
<reference evidence="7 8" key="1">
    <citation type="submission" date="2017-11" db="EMBL/GenBank/DDBJ databases">
        <title>Revised Sequence and Annotation of the Rhodobaca barguzinensis strain alga05 Genome.</title>
        <authorList>
            <person name="Kopejtka K."/>
            <person name="Tomasch J.M."/>
            <person name="Bunk B."/>
            <person name="Koblizek M."/>
        </authorList>
    </citation>
    <scope>NUCLEOTIDE SEQUENCE [LARGE SCALE GENOMIC DNA]</scope>
    <source>
        <strain evidence="8">alga05</strain>
    </source>
</reference>
<accession>A0A2K8KE68</accession>
<feature type="transmembrane region" description="Helical" evidence="6">
    <location>
        <begin position="61"/>
        <end position="81"/>
    </location>
</feature>
<evidence type="ECO:0000256" key="4">
    <source>
        <dbReference type="ARBA" id="ARBA00022989"/>
    </source>
</evidence>
<feature type="transmembrane region" description="Helical" evidence="6">
    <location>
        <begin position="204"/>
        <end position="230"/>
    </location>
</feature>
<dbReference type="STRING" id="441209.GCA_001870665_01321"/>
<evidence type="ECO:0000313" key="8">
    <source>
        <dbReference type="Proteomes" id="UP000228948"/>
    </source>
</evidence>
<dbReference type="AlphaFoldDB" id="A0A2K8KE68"/>
<feature type="transmembrane region" description="Helical" evidence="6">
    <location>
        <begin position="291"/>
        <end position="311"/>
    </location>
</feature>
<dbReference type="Proteomes" id="UP000228948">
    <property type="component" value="Chromosome"/>
</dbReference>
<evidence type="ECO:0000313" key="7">
    <source>
        <dbReference type="EMBL" id="ATX67747.1"/>
    </source>
</evidence>
<name>A0A2K8KE68_9RHOB</name>
<keyword evidence="4 6" id="KW-1133">Transmembrane helix</keyword>
<feature type="transmembrane region" description="Helical" evidence="6">
    <location>
        <begin position="87"/>
        <end position="108"/>
    </location>
</feature>
<keyword evidence="3 6" id="KW-0812">Transmembrane</keyword>
<protein>
    <submittedName>
        <fullName evidence="7">Branched-chain amino acid ABC transporter permease</fullName>
    </submittedName>
</protein>
<evidence type="ECO:0000256" key="5">
    <source>
        <dbReference type="ARBA" id="ARBA00023136"/>
    </source>
</evidence>
<feature type="transmembrane region" description="Helical" evidence="6">
    <location>
        <begin position="35"/>
        <end position="54"/>
    </location>
</feature>
<evidence type="ECO:0000256" key="1">
    <source>
        <dbReference type="ARBA" id="ARBA00004651"/>
    </source>
</evidence>
<feature type="transmembrane region" description="Helical" evidence="6">
    <location>
        <begin position="7"/>
        <end position="29"/>
    </location>
</feature>
<dbReference type="GO" id="GO:0015658">
    <property type="term" value="F:branched-chain amino acid transmembrane transporter activity"/>
    <property type="evidence" value="ECO:0007669"/>
    <property type="project" value="InterPro"/>
</dbReference>
<feature type="transmembrane region" description="Helical" evidence="6">
    <location>
        <begin position="242"/>
        <end position="259"/>
    </location>
</feature>
<keyword evidence="5 6" id="KW-0472">Membrane</keyword>